<evidence type="ECO:0000256" key="1">
    <source>
        <dbReference type="SAM" id="Coils"/>
    </source>
</evidence>
<evidence type="ECO:0000313" key="4">
    <source>
        <dbReference type="Proteomes" id="UP000239471"/>
    </source>
</evidence>
<name>A0A2T0BGZ9_9CLOT</name>
<accession>A0A2T0BGZ9</accession>
<feature type="region of interest" description="Disordered" evidence="2">
    <location>
        <begin position="47"/>
        <end position="66"/>
    </location>
</feature>
<comment type="caution">
    <text evidence="3">The sequence shown here is derived from an EMBL/GenBank/DDBJ whole genome shotgun (WGS) entry which is preliminary data.</text>
</comment>
<reference evidence="3 4" key="1">
    <citation type="submission" date="2018-03" db="EMBL/GenBank/DDBJ databases">
        <title>Genome sequence of Clostridium vincentii DSM 10228.</title>
        <authorList>
            <person name="Poehlein A."/>
            <person name="Daniel R."/>
        </authorList>
    </citation>
    <scope>NUCLEOTIDE SEQUENCE [LARGE SCALE GENOMIC DNA]</scope>
    <source>
        <strain evidence="3 4">DSM 10228</strain>
    </source>
</reference>
<dbReference type="AlphaFoldDB" id="A0A2T0BGZ9"/>
<protein>
    <submittedName>
        <fullName evidence="3">Uncharacterized protein</fullName>
    </submittedName>
</protein>
<keyword evidence="4" id="KW-1185">Reference proteome</keyword>
<evidence type="ECO:0000256" key="2">
    <source>
        <dbReference type="SAM" id="MobiDB-lite"/>
    </source>
</evidence>
<sequence>MDIKVEVLQNKNNILEKDILHEVLMDFNEFNNFEDFAKKCGYTGRANSNKSGESQNNNDSEGCDDIPGGFQDLNPQLFTVIGELLGSVMAGNMPFNVQNAVGNWLELLGQVILTCNAQQQYLQSGPGRYYNINNKNINNPFCSSNSNNSTNNSSCGELDELKKGMNDLMREVKELKKEINELKSD</sequence>
<keyword evidence="1" id="KW-0175">Coiled coil</keyword>
<dbReference type="EMBL" id="PVXQ01000009">
    <property type="protein sequence ID" value="PRR83113.1"/>
    <property type="molecule type" value="Genomic_DNA"/>
</dbReference>
<feature type="coiled-coil region" evidence="1">
    <location>
        <begin position="158"/>
        <end position="185"/>
    </location>
</feature>
<feature type="compositionally biased region" description="Polar residues" evidence="2">
    <location>
        <begin position="47"/>
        <end position="60"/>
    </location>
</feature>
<gene>
    <name evidence="3" type="ORF">CLVI_11490</name>
</gene>
<proteinExistence type="predicted"/>
<organism evidence="3 4">
    <name type="scientific">Clostridium vincentii</name>
    <dbReference type="NCBI Taxonomy" id="52704"/>
    <lineage>
        <taxon>Bacteria</taxon>
        <taxon>Bacillati</taxon>
        <taxon>Bacillota</taxon>
        <taxon>Clostridia</taxon>
        <taxon>Eubacteriales</taxon>
        <taxon>Clostridiaceae</taxon>
        <taxon>Clostridium</taxon>
    </lineage>
</organism>
<dbReference type="Proteomes" id="UP000239471">
    <property type="component" value="Unassembled WGS sequence"/>
</dbReference>
<evidence type="ECO:0000313" key="3">
    <source>
        <dbReference type="EMBL" id="PRR83113.1"/>
    </source>
</evidence>
<dbReference type="RefSeq" id="WP_341458736.1">
    <property type="nucleotide sequence ID" value="NZ_PVXQ01000009.1"/>
</dbReference>